<evidence type="ECO:0000313" key="3">
    <source>
        <dbReference type="Proteomes" id="UP000027822"/>
    </source>
</evidence>
<accession>A0A073K8K7</accession>
<protein>
    <recommendedName>
        <fullName evidence="4">Helix-turn-helix domain-containing protein</fullName>
    </recommendedName>
</protein>
<name>A0A073K8K7_9BACI</name>
<feature type="region of interest" description="Disordered" evidence="1">
    <location>
        <begin position="145"/>
        <end position="164"/>
    </location>
</feature>
<dbReference type="RefSeq" id="WP_034640706.1">
    <property type="nucleotide sequence ID" value="NZ_CBCSJC010000052.1"/>
</dbReference>
<dbReference type="STRING" id="574376.BAMA_04950"/>
<dbReference type="Proteomes" id="UP000027822">
    <property type="component" value="Unassembled WGS sequence"/>
</dbReference>
<evidence type="ECO:0000313" key="2">
    <source>
        <dbReference type="EMBL" id="KEK18598.1"/>
    </source>
</evidence>
<reference evidence="2 3" key="1">
    <citation type="submission" date="2014-06" db="EMBL/GenBank/DDBJ databases">
        <title>Draft genome sequence of Bacillus manliponensis JCM 15802 (MCCC 1A00708).</title>
        <authorList>
            <person name="Lai Q."/>
            <person name="Liu Y."/>
            <person name="Shao Z."/>
        </authorList>
    </citation>
    <scope>NUCLEOTIDE SEQUENCE [LARGE SCALE GENOMIC DNA]</scope>
    <source>
        <strain evidence="2 3">JCM 15802</strain>
    </source>
</reference>
<proteinExistence type="predicted"/>
<dbReference type="EMBL" id="JOTN01000013">
    <property type="protein sequence ID" value="KEK18598.1"/>
    <property type="molecule type" value="Genomic_DNA"/>
</dbReference>
<evidence type="ECO:0008006" key="4">
    <source>
        <dbReference type="Google" id="ProtNLM"/>
    </source>
</evidence>
<evidence type="ECO:0000256" key="1">
    <source>
        <dbReference type="SAM" id="MobiDB-lite"/>
    </source>
</evidence>
<gene>
    <name evidence="2" type="ORF">BAMA_04950</name>
</gene>
<dbReference type="OrthoDB" id="2697418at2"/>
<dbReference type="eggNOG" id="COG1373">
    <property type="taxonomic scope" value="Bacteria"/>
</dbReference>
<feature type="compositionally biased region" description="Basic and acidic residues" evidence="1">
    <location>
        <begin position="148"/>
        <end position="161"/>
    </location>
</feature>
<comment type="caution">
    <text evidence="2">The sequence shown here is derived from an EMBL/GenBank/DDBJ whole genome shotgun (WGS) entry which is preliminary data.</text>
</comment>
<sequence>MKNSVILSSQQFRDLREIKPYFNEKKQLTKLKNELYDRIKVYYGDRWYLFKKEVQAALQDLCFKSQERGVCYYQPDKLATKYGIGVRTIRRRLAELISANIILVAYCRNTKGNSRKKSIYFFTTHPYFPHWKEAFGLELNQIASTNGKNDDKKENHEKPDGSKGYSTPNTYTYILPKYIFNHSMSYKNKFYRYVPKLINQMYSSIFEDKLIEFWKRVLISCNKASIENGNTITKKQRITIARESLQMLHRYISYKHNMLETLSFEDECKILYTIAYKKAVKCTELEVQKKSKHQETTKEISNEKVTEEWTEEKLNLKRLLEERINRMKKTS</sequence>
<organism evidence="2 3">
    <name type="scientific">Bacillus manliponensis</name>
    <dbReference type="NCBI Taxonomy" id="574376"/>
    <lineage>
        <taxon>Bacteria</taxon>
        <taxon>Bacillati</taxon>
        <taxon>Bacillota</taxon>
        <taxon>Bacilli</taxon>
        <taxon>Bacillales</taxon>
        <taxon>Bacillaceae</taxon>
        <taxon>Bacillus</taxon>
        <taxon>Bacillus cereus group</taxon>
    </lineage>
</organism>
<dbReference type="AlphaFoldDB" id="A0A073K8K7"/>
<keyword evidence="3" id="KW-1185">Reference proteome</keyword>